<dbReference type="Proteomes" id="UP001238163">
    <property type="component" value="Unassembled WGS sequence"/>
</dbReference>
<evidence type="ECO:0000313" key="1">
    <source>
        <dbReference type="EMBL" id="MDQ0288452.1"/>
    </source>
</evidence>
<dbReference type="EMBL" id="JAUSVL010000001">
    <property type="protein sequence ID" value="MDQ0288452.1"/>
    <property type="molecule type" value="Genomic_DNA"/>
</dbReference>
<name>A0AAE3VDD7_9BACT</name>
<dbReference type="AlphaFoldDB" id="A0AAE3VDD7"/>
<protein>
    <submittedName>
        <fullName evidence="1">Uncharacterized protein</fullName>
    </submittedName>
</protein>
<keyword evidence="2" id="KW-1185">Reference proteome</keyword>
<organism evidence="1 2">
    <name type="scientific">Oligosphaera ethanolica</name>
    <dbReference type="NCBI Taxonomy" id="760260"/>
    <lineage>
        <taxon>Bacteria</taxon>
        <taxon>Pseudomonadati</taxon>
        <taxon>Lentisphaerota</taxon>
        <taxon>Oligosphaeria</taxon>
        <taxon>Oligosphaerales</taxon>
        <taxon>Oligosphaeraceae</taxon>
        <taxon>Oligosphaera</taxon>
    </lineage>
</organism>
<gene>
    <name evidence="1" type="ORF">J3R75_000559</name>
</gene>
<dbReference type="RefSeq" id="WP_307259781.1">
    <property type="nucleotide sequence ID" value="NZ_JAUSVL010000001.1"/>
</dbReference>
<dbReference type="InterPro" id="IPR014717">
    <property type="entry name" value="Transl_elong_EF1B/ribsomal_bS6"/>
</dbReference>
<evidence type="ECO:0000313" key="2">
    <source>
        <dbReference type="Proteomes" id="UP001238163"/>
    </source>
</evidence>
<dbReference type="Gene3D" id="3.30.70.60">
    <property type="match status" value="1"/>
</dbReference>
<comment type="caution">
    <text evidence="1">The sequence shown here is derived from an EMBL/GenBank/DDBJ whole genome shotgun (WGS) entry which is preliminary data.</text>
</comment>
<accession>A0AAE3VDD7</accession>
<proteinExistence type="predicted"/>
<reference evidence="1" key="1">
    <citation type="submission" date="2023-07" db="EMBL/GenBank/DDBJ databases">
        <title>Genomic Encyclopedia of Type Strains, Phase IV (KMG-IV): sequencing the most valuable type-strain genomes for metagenomic binning, comparative biology and taxonomic classification.</title>
        <authorList>
            <person name="Goeker M."/>
        </authorList>
    </citation>
    <scope>NUCLEOTIDE SEQUENCE</scope>
    <source>
        <strain evidence="1">DSM 24202</strain>
    </source>
</reference>
<sequence length="208" mass="23608">MPNKPKIQPRQIVLMILLVLIALLVARQYMGMISLPTMGRIAAQTQLLGSKRTDLMVLQKQQADWLKELEQLNTQSNTFWVSSSQRALIEQEVTKEFGKILRAAQVVPQKVESQRNKLPQYNHVSEVEIVVELRGVSMQEISRLFQEVEKSRRLLVWSFAKIEPDNPREPKAVNATIRLKAYTLTQEATDFLLARQGSASTAPKGDAL</sequence>